<feature type="domain" description="Putative regulatory protein FmdB zinc ribbon" evidence="1">
    <location>
        <begin position="1"/>
        <end position="40"/>
    </location>
</feature>
<proteinExistence type="predicted"/>
<evidence type="ECO:0000259" key="1">
    <source>
        <dbReference type="SMART" id="SM00834"/>
    </source>
</evidence>
<name>A0A286A8F4_9PROT</name>
<dbReference type="Proteomes" id="UP000244110">
    <property type="component" value="Unassembled WGS sequence"/>
</dbReference>
<evidence type="ECO:0000313" key="4">
    <source>
        <dbReference type="Proteomes" id="UP000219335"/>
    </source>
</evidence>
<sequence length="88" mass="9687">MPTYDYLCTQCKLQFETRHSINATNPDCPVCGSTTEKVILSAPAAHGNMARGRDLAIRSLQPKTDPVNHLHVPGCGCSRHKHLGYVKK</sequence>
<reference evidence="2 5" key="2">
    <citation type="submission" date="2018-04" db="EMBL/GenBank/DDBJ databases">
        <title>Active sludge and wastewater microbial communities from Klosterneuburg, Austria.</title>
        <authorList>
            <person name="Wagner M."/>
        </authorList>
    </citation>
    <scope>NUCLEOTIDE SEQUENCE [LARGE SCALE GENOMIC DNA]</scope>
    <source>
        <strain evidence="2 5">Nm4</strain>
    </source>
</reference>
<accession>A0A286A8F4</accession>
<protein>
    <submittedName>
        <fullName evidence="2">Putative FmdB family regulatory protein</fullName>
    </submittedName>
    <submittedName>
        <fullName evidence="3">Putative regulatory protein, FmdB family</fullName>
    </submittedName>
</protein>
<dbReference type="Proteomes" id="UP000219335">
    <property type="component" value="Unassembled WGS sequence"/>
</dbReference>
<evidence type="ECO:0000313" key="5">
    <source>
        <dbReference type="Proteomes" id="UP000244110"/>
    </source>
</evidence>
<dbReference type="NCBIfam" id="TIGR02605">
    <property type="entry name" value="CxxC_CxxC_SSSS"/>
    <property type="match status" value="1"/>
</dbReference>
<dbReference type="EMBL" id="OCMU01000001">
    <property type="protein sequence ID" value="SOD18185.1"/>
    <property type="molecule type" value="Genomic_DNA"/>
</dbReference>
<dbReference type="EMBL" id="QAOL01000006">
    <property type="protein sequence ID" value="PTQ87338.1"/>
    <property type="molecule type" value="Genomic_DNA"/>
</dbReference>
<dbReference type="AlphaFoldDB" id="A0A286A8F4"/>
<reference evidence="3 4" key="1">
    <citation type="submission" date="2017-09" db="EMBL/GenBank/DDBJ databases">
        <authorList>
            <person name="Ehlers B."/>
            <person name="Leendertz F.H."/>
        </authorList>
    </citation>
    <scope>NUCLEOTIDE SEQUENCE [LARGE SCALE GENOMIC DNA]</scope>
    <source>
        <strain evidence="3 4">Nm42</strain>
    </source>
</reference>
<dbReference type="InterPro" id="IPR013429">
    <property type="entry name" value="Regulatory_FmdB_Zinc_ribbon"/>
</dbReference>
<organism evidence="3 4">
    <name type="scientific">Nitrosomonas ureae</name>
    <dbReference type="NCBI Taxonomy" id="44577"/>
    <lineage>
        <taxon>Bacteria</taxon>
        <taxon>Pseudomonadati</taxon>
        <taxon>Pseudomonadota</taxon>
        <taxon>Betaproteobacteria</taxon>
        <taxon>Nitrosomonadales</taxon>
        <taxon>Nitrosomonadaceae</taxon>
        <taxon>Nitrosomonas</taxon>
    </lineage>
</organism>
<evidence type="ECO:0000313" key="2">
    <source>
        <dbReference type="EMBL" id="PTQ87338.1"/>
    </source>
</evidence>
<dbReference type="RefSeq" id="WP_097104792.1">
    <property type="nucleotide sequence ID" value="NZ_OCMU01000001.1"/>
</dbReference>
<dbReference type="Pfam" id="PF09723">
    <property type="entry name" value="Zn_ribbon_8"/>
    <property type="match status" value="1"/>
</dbReference>
<gene>
    <name evidence="2" type="ORF">C8R28_1006100</name>
    <name evidence="3" type="ORF">SAMN06297164_1538</name>
</gene>
<evidence type="ECO:0000313" key="3">
    <source>
        <dbReference type="EMBL" id="SOD18185.1"/>
    </source>
</evidence>
<dbReference type="SMART" id="SM00834">
    <property type="entry name" value="CxxC_CXXC_SSSS"/>
    <property type="match status" value="1"/>
</dbReference>